<dbReference type="Proteomes" id="UP001156836">
    <property type="component" value="Unassembled WGS sequence"/>
</dbReference>
<name>A0ABQ6BUY3_9NEIS</name>
<proteinExistence type="predicted"/>
<reference evidence="2" key="1">
    <citation type="journal article" date="2019" name="Int. J. Syst. Evol. Microbiol.">
        <title>The Global Catalogue of Microorganisms (GCM) 10K type strain sequencing project: providing services to taxonomists for standard genome sequencing and annotation.</title>
        <authorList>
            <consortium name="The Broad Institute Genomics Platform"/>
            <consortium name="The Broad Institute Genome Sequencing Center for Infectious Disease"/>
            <person name="Wu L."/>
            <person name="Ma J."/>
        </authorList>
    </citation>
    <scope>NUCLEOTIDE SEQUENCE [LARGE SCALE GENOMIC DNA]</scope>
    <source>
        <strain evidence="2">NBRC 104970</strain>
    </source>
</reference>
<dbReference type="RefSeq" id="WP_018749633.1">
    <property type="nucleotide sequence ID" value="NZ_BSOZ01000031.1"/>
</dbReference>
<keyword evidence="2" id="KW-1185">Reference proteome</keyword>
<dbReference type="EMBL" id="BSOZ01000031">
    <property type="protein sequence ID" value="GLS04985.1"/>
    <property type="molecule type" value="Genomic_DNA"/>
</dbReference>
<organism evidence="1 2">
    <name type="scientific">Chitiniphilus shinanonensis</name>
    <dbReference type="NCBI Taxonomy" id="553088"/>
    <lineage>
        <taxon>Bacteria</taxon>
        <taxon>Pseudomonadati</taxon>
        <taxon>Pseudomonadota</taxon>
        <taxon>Betaproteobacteria</taxon>
        <taxon>Neisseriales</taxon>
        <taxon>Chitinibacteraceae</taxon>
        <taxon>Chitiniphilus</taxon>
    </lineage>
</organism>
<evidence type="ECO:0000313" key="2">
    <source>
        <dbReference type="Proteomes" id="UP001156836"/>
    </source>
</evidence>
<accession>A0ABQ6BUY3</accession>
<comment type="caution">
    <text evidence="1">The sequence shown here is derived from an EMBL/GenBank/DDBJ whole genome shotgun (WGS) entry which is preliminary data.</text>
</comment>
<gene>
    <name evidence="1" type="ORF">GCM10007860_21340</name>
</gene>
<evidence type="ECO:0000313" key="1">
    <source>
        <dbReference type="EMBL" id="GLS04985.1"/>
    </source>
</evidence>
<sequence length="259" mass="27840">MDYQHGGGMNPEKVPRVKSLDEARAASQSGNVFKVQPGGSSFGVYEGWTSHVAPTTGKYWWQQVATPSSTMSTKYKNLAPELHMTDLTRANKALVAGRSDMLSPPSGGNNWRGKTFSDRGLLTATLLRVNEASTVLGPEVMGSDTHDAGTGLMAQALSEKWSAKSQKLASPDMATTFAGLTKKFPQLDTVEKARAQKTEPLVQQIADSRFSAALAAGQRGLDKGYGAHLGEYVQHKFNKHGLGQVPGGWADELRARHGL</sequence>
<protein>
    <submittedName>
        <fullName evidence="1">Uncharacterized protein</fullName>
    </submittedName>
</protein>